<dbReference type="SMART" id="SM01040">
    <property type="entry name" value="Bro-N"/>
    <property type="match status" value="1"/>
</dbReference>
<dbReference type="Proteomes" id="UP000614580">
    <property type="component" value="Unassembled WGS sequence"/>
</dbReference>
<name>A0A812A2E5_9EURY</name>
<reference evidence="2" key="1">
    <citation type="submission" date="2020-12" db="EMBL/GenBank/DDBJ databases">
        <authorList>
            <person name="Hahn C.J."/>
            <person name="Laso-Perez R."/>
            <person name="Vulcano F."/>
            <person name="Vaziourakis K.-M."/>
            <person name="Stokke R."/>
            <person name="Steen I.H."/>
            <person name="Teske A."/>
            <person name="Boetius A."/>
            <person name="Liebeke M."/>
            <person name="Amann R."/>
            <person name="Knittel K."/>
        </authorList>
    </citation>
    <scope>NUCLEOTIDE SEQUENCE</scope>
    <source>
        <strain evidence="2">Gfbio:c6db26ca-90af-429b-aeed-0e3e8aed0b5e:GoM-Arc1_AMV-AAA_792_C10</strain>
    </source>
</reference>
<evidence type="ECO:0000313" key="3">
    <source>
        <dbReference type="Proteomes" id="UP000614580"/>
    </source>
</evidence>
<evidence type="ECO:0000259" key="1">
    <source>
        <dbReference type="SMART" id="SM01040"/>
    </source>
</evidence>
<protein>
    <recommendedName>
        <fullName evidence="1">Bro-N domain-containing protein</fullName>
    </recommendedName>
</protein>
<proteinExistence type="predicted"/>
<dbReference type="EMBL" id="CAJHZY010000073">
    <property type="protein sequence ID" value="CAD7767172.1"/>
    <property type="molecule type" value="Genomic_DNA"/>
</dbReference>
<dbReference type="AlphaFoldDB" id="A0A812A2E5"/>
<gene>
    <name evidence="2" type="ORF">DNFNHJIP_00579</name>
</gene>
<accession>A0A812A2E5</accession>
<feature type="domain" description="Bro-N" evidence="1">
    <location>
        <begin position="19"/>
        <end position="112"/>
    </location>
</feature>
<dbReference type="InterPro" id="IPR003497">
    <property type="entry name" value="BRO_N_domain"/>
</dbReference>
<evidence type="ECO:0000313" key="2">
    <source>
        <dbReference type="EMBL" id="CAD7767172.1"/>
    </source>
</evidence>
<dbReference type="Pfam" id="PF02498">
    <property type="entry name" value="Bro-N"/>
    <property type="match status" value="1"/>
</dbReference>
<organism evidence="2 3">
    <name type="scientific">Candidatus Argoarchaeum ethanivorans</name>
    <dbReference type="NCBI Taxonomy" id="2608793"/>
    <lineage>
        <taxon>Archaea</taxon>
        <taxon>Methanobacteriati</taxon>
        <taxon>Methanobacteriota</taxon>
        <taxon>Stenosarchaea group</taxon>
        <taxon>Methanomicrobia</taxon>
        <taxon>Methanosarcinales</taxon>
        <taxon>Methanosarcinales incertae sedis</taxon>
        <taxon>GOM Arc I cluster</taxon>
        <taxon>Candidatus Argoarchaeum</taxon>
    </lineage>
</organism>
<sequence>MRGNEMDSEKSLIVFQDKKIRRLWHNDEWHFSVSDIIAILTDSKDELAYWRKLKQREPQLVTICHGLKLPAKDGKLRYADCVSTRNAFRLIQSIPSPKAEPFKQWLAKVGYERIQEIENPELAQDRVKDYYKLKGYPADWIEKRLRGIAIRQDLTDEWKFRGIQEQKDFAILTNEISKATFGKTVGEYKKFKSLKRNNQNLRDHMTDWELILAMVGEKATTDITISKDSQGFNECKDSALEGGTIAENTRKEIEQKTGKSIVSNENYLHLTEKKQRKLVEEQAKEDRKGE</sequence>
<comment type="caution">
    <text evidence="2">The sequence shown here is derived from an EMBL/GenBank/DDBJ whole genome shotgun (WGS) entry which is preliminary data.</text>
</comment>